<evidence type="ECO:0000256" key="1">
    <source>
        <dbReference type="ARBA" id="ARBA00004651"/>
    </source>
</evidence>
<dbReference type="InterPro" id="IPR036259">
    <property type="entry name" value="MFS_trans_sf"/>
</dbReference>
<dbReference type="AlphaFoldDB" id="A0A255XXU8"/>
<keyword evidence="2" id="KW-0813">Transport</keyword>
<dbReference type="GO" id="GO:0005886">
    <property type="term" value="C:plasma membrane"/>
    <property type="evidence" value="ECO:0007669"/>
    <property type="project" value="UniProtKB-SubCell"/>
</dbReference>
<gene>
    <name evidence="8" type="ORF">CHR90_01165</name>
</gene>
<organism evidence="8 9">
    <name type="scientific">Elstera cyanobacteriorum</name>
    <dbReference type="NCBI Taxonomy" id="2022747"/>
    <lineage>
        <taxon>Bacteria</taxon>
        <taxon>Pseudomonadati</taxon>
        <taxon>Pseudomonadota</taxon>
        <taxon>Alphaproteobacteria</taxon>
        <taxon>Rhodospirillales</taxon>
        <taxon>Rhodospirillaceae</taxon>
        <taxon>Elstera</taxon>
    </lineage>
</organism>
<sequence length="416" mass="44775">MGAAVKMRLAPLNGLLWFWTTLRDISLEAKLLLVAISLSKLAVFMVWPFLTVTMNQRFGTSITEIGAQFTLAGIVALLVAPLAGGLADRFKRPRLLALLCAVSLGGFALPALWPTEASYMLAVMVIATAGGMIEPLLRSALGDCARTDAGRPILFHLRYYSVNLAVAIGPLLGMGFADRQSDLVFLAAALAFLILGISVLYADRVARPAEPAPTLWALLPVLLKHRHFRAIFIANFLLVLIYAQIDEPLTFYLVTLSVPELTRLIVLINLTNTVMVLGFHLLFMRWLIALPEHRAFALALVSLMGAQAIIAANSAAIPTVWLLAIACATLAEMIAMPLFSTIIDRMAPPESRNSYFGVYLLSNGGASLAPMMGALVISLWGGPVLFTSMALICLPLAALGFRLLRPTVAPAPGNTN</sequence>
<evidence type="ECO:0000313" key="9">
    <source>
        <dbReference type="Proteomes" id="UP000216361"/>
    </source>
</evidence>
<feature type="transmembrane region" description="Helical" evidence="7">
    <location>
        <begin position="119"/>
        <end position="137"/>
    </location>
</feature>
<keyword evidence="6 7" id="KW-0472">Membrane</keyword>
<dbReference type="InterPro" id="IPR050171">
    <property type="entry name" value="MFS_Transporters"/>
</dbReference>
<dbReference type="Gene3D" id="1.20.1250.20">
    <property type="entry name" value="MFS general substrate transporter like domains"/>
    <property type="match status" value="1"/>
</dbReference>
<evidence type="ECO:0008006" key="10">
    <source>
        <dbReference type="Google" id="ProtNLM"/>
    </source>
</evidence>
<dbReference type="InterPro" id="IPR011701">
    <property type="entry name" value="MFS"/>
</dbReference>
<comment type="subcellular location">
    <subcellularLocation>
        <location evidence="1">Cell membrane</location>
        <topology evidence="1">Multi-pass membrane protein</topology>
    </subcellularLocation>
</comment>
<proteinExistence type="predicted"/>
<dbReference type="EMBL" id="NOXS01000020">
    <property type="protein sequence ID" value="OYQ21742.1"/>
    <property type="molecule type" value="Genomic_DNA"/>
</dbReference>
<evidence type="ECO:0000256" key="6">
    <source>
        <dbReference type="ARBA" id="ARBA00023136"/>
    </source>
</evidence>
<feature type="transmembrane region" description="Helical" evidence="7">
    <location>
        <begin position="31"/>
        <end position="50"/>
    </location>
</feature>
<protein>
    <recommendedName>
        <fullName evidence="10">Major facilitator superfamily (MFS) profile domain-containing protein</fullName>
    </recommendedName>
</protein>
<feature type="transmembrane region" description="Helical" evidence="7">
    <location>
        <begin position="157"/>
        <end position="177"/>
    </location>
</feature>
<dbReference type="PANTHER" id="PTHR23517:SF3">
    <property type="entry name" value="INTEGRAL MEMBRANE TRANSPORT PROTEIN"/>
    <property type="match status" value="1"/>
</dbReference>
<feature type="transmembrane region" description="Helical" evidence="7">
    <location>
        <begin position="65"/>
        <end position="83"/>
    </location>
</feature>
<feature type="transmembrane region" description="Helical" evidence="7">
    <location>
        <begin position="384"/>
        <end position="404"/>
    </location>
</feature>
<dbReference type="GO" id="GO:0022857">
    <property type="term" value="F:transmembrane transporter activity"/>
    <property type="evidence" value="ECO:0007669"/>
    <property type="project" value="InterPro"/>
</dbReference>
<evidence type="ECO:0000256" key="7">
    <source>
        <dbReference type="SAM" id="Phobius"/>
    </source>
</evidence>
<evidence type="ECO:0000256" key="3">
    <source>
        <dbReference type="ARBA" id="ARBA00022475"/>
    </source>
</evidence>
<keyword evidence="3" id="KW-1003">Cell membrane</keyword>
<evidence type="ECO:0000256" key="2">
    <source>
        <dbReference type="ARBA" id="ARBA00022448"/>
    </source>
</evidence>
<keyword evidence="4 7" id="KW-0812">Transmembrane</keyword>
<feature type="transmembrane region" description="Helical" evidence="7">
    <location>
        <begin position="265"/>
        <end position="283"/>
    </location>
</feature>
<evidence type="ECO:0000256" key="5">
    <source>
        <dbReference type="ARBA" id="ARBA00022989"/>
    </source>
</evidence>
<feature type="transmembrane region" description="Helical" evidence="7">
    <location>
        <begin position="355"/>
        <end position="378"/>
    </location>
</feature>
<feature type="transmembrane region" description="Helical" evidence="7">
    <location>
        <begin position="95"/>
        <end position="113"/>
    </location>
</feature>
<dbReference type="Proteomes" id="UP000216361">
    <property type="component" value="Unassembled WGS sequence"/>
</dbReference>
<reference evidence="8 9" key="1">
    <citation type="submission" date="2017-07" db="EMBL/GenBank/DDBJ databases">
        <title>Elstera cyanobacteriorum sp. nov., a novel bacterium isolated from cyanobacterial aggregates in a eutrophic lake.</title>
        <authorList>
            <person name="Cai H."/>
        </authorList>
    </citation>
    <scope>NUCLEOTIDE SEQUENCE [LARGE SCALE GENOMIC DNA]</scope>
    <source>
        <strain evidence="8 9">TH019</strain>
    </source>
</reference>
<feature type="transmembrane region" description="Helical" evidence="7">
    <location>
        <begin position="321"/>
        <end position="343"/>
    </location>
</feature>
<dbReference type="SUPFAM" id="SSF103473">
    <property type="entry name" value="MFS general substrate transporter"/>
    <property type="match status" value="1"/>
</dbReference>
<keyword evidence="5 7" id="KW-1133">Transmembrane helix</keyword>
<dbReference type="OrthoDB" id="3237211at2"/>
<feature type="transmembrane region" description="Helical" evidence="7">
    <location>
        <begin position="183"/>
        <end position="202"/>
    </location>
</feature>
<evidence type="ECO:0000256" key="4">
    <source>
        <dbReference type="ARBA" id="ARBA00022692"/>
    </source>
</evidence>
<keyword evidence="9" id="KW-1185">Reference proteome</keyword>
<accession>A0A255XXU8</accession>
<comment type="caution">
    <text evidence="8">The sequence shown here is derived from an EMBL/GenBank/DDBJ whole genome shotgun (WGS) entry which is preliminary data.</text>
</comment>
<feature type="transmembrane region" description="Helical" evidence="7">
    <location>
        <begin position="228"/>
        <end position="245"/>
    </location>
</feature>
<dbReference type="PANTHER" id="PTHR23517">
    <property type="entry name" value="RESISTANCE PROTEIN MDTM, PUTATIVE-RELATED-RELATED"/>
    <property type="match status" value="1"/>
</dbReference>
<evidence type="ECO:0000313" key="8">
    <source>
        <dbReference type="EMBL" id="OYQ21742.1"/>
    </source>
</evidence>
<name>A0A255XXU8_9PROT</name>
<dbReference type="Pfam" id="PF07690">
    <property type="entry name" value="MFS_1"/>
    <property type="match status" value="1"/>
</dbReference>
<feature type="transmembrane region" description="Helical" evidence="7">
    <location>
        <begin position="295"/>
        <end position="315"/>
    </location>
</feature>